<keyword evidence="3" id="KW-1185">Reference proteome</keyword>
<sequence>METSPYGAQTPSDAASHQPTDHIQLYKAVDDLVKLGLSKEKILLLSKLGLAGIHAILDVFEGEGRQAVDGLLRPLEGVSDDVLRGWVDAIVDKQSESGRGRRQSRLPSRNPIDNKPDASTATPAPASTPHLHPPPSFHHSSSTRTRSESPASTNLTYPSSQKRLRVTPKTTRKQLYCPDCGTAIKNGFEKHFKQHLQYLFAQNTVGESDLIGCGYCPCNDLELDQGKAFPGVSALLRHIHEEHTQADSPAPVRLQWDVNSSFKNVLTGEVNFRRHFLALVKEKNRWIANKTPPYNVPPTLSWPHSPDTRRLLDELQALGSRIFGVPFTHLPQEDEFELKNLLIRAYDAAHKWQPSSSQLTGAPPQLLAPTRSPQHPSQQPRPVPPPPPPSQPQYPQYTQTEDALSFAAMGQGACDTSQYPSFDDDRAFDSIPVRTRQGPTPQQLDNISNLQRGNPTEPTRFANAPSASTPAPNSLASARDSVFPGAPAEPGFDWNNFVDWDKFTKG</sequence>
<evidence type="ECO:0000256" key="1">
    <source>
        <dbReference type="SAM" id="MobiDB-lite"/>
    </source>
</evidence>
<dbReference type="Proteomes" id="UP000799291">
    <property type="component" value="Unassembled WGS sequence"/>
</dbReference>
<dbReference type="AlphaFoldDB" id="A0A6G1J1P0"/>
<feature type="region of interest" description="Disordered" evidence="1">
    <location>
        <begin position="94"/>
        <end position="167"/>
    </location>
</feature>
<accession>A0A6G1J1P0</accession>
<evidence type="ECO:0000313" key="3">
    <source>
        <dbReference type="Proteomes" id="UP000799291"/>
    </source>
</evidence>
<dbReference type="EMBL" id="MU005582">
    <property type="protein sequence ID" value="KAF2684120.1"/>
    <property type="molecule type" value="Genomic_DNA"/>
</dbReference>
<name>A0A6G1J1P0_9PLEO</name>
<feature type="compositionally biased region" description="Low complexity" evidence="1">
    <location>
        <begin position="118"/>
        <end position="130"/>
    </location>
</feature>
<gene>
    <name evidence="2" type="ORF">K458DRAFT_37751</name>
</gene>
<feature type="compositionally biased region" description="Pro residues" evidence="1">
    <location>
        <begin position="379"/>
        <end position="392"/>
    </location>
</feature>
<feature type="compositionally biased region" description="Low complexity" evidence="1">
    <location>
        <begin position="137"/>
        <end position="153"/>
    </location>
</feature>
<feature type="region of interest" description="Disordered" evidence="1">
    <location>
        <begin position="354"/>
        <end position="397"/>
    </location>
</feature>
<feature type="compositionally biased region" description="Polar residues" evidence="1">
    <location>
        <begin position="437"/>
        <end position="457"/>
    </location>
</feature>
<feature type="compositionally biased region" description="Low complexity" evidence="1">
    <location>
        <begin position="462"/>
        <end position="478"/>
    </location>
</feature>
<feature type="compositionally biased region" description="Low complexity" evidence="1">
    <location>
        <begin position="369"/>
        <end position="378"/>
    </location>
</feature>
<proteinExistence type="predicted"/>
<evidence type="ECO:0000313" key="2">
    <source>
        <dbReference type="EMBL" id="KAF2684120.1"/>
    </source>
</evidence>
<dbReference type="OrthoDB" id="3789664at2759"/>
<protein>
    <submittedName>
        <fullName evidence="2">Uncharacterized protein</fullName>
    </submittedName>
</protein>
<reference evidence="2" key="1">
    <citation type="journal article" date="2020" name="Stud. Mycol.">
        <title>101 Dothideomycetes genomes: a test case for predicting lifestyles and emergence of pathogens.</title>
        <authorList>
            <person name="Haridas S."/>
            <person name="Albert R."/>
            <person name="Binder M."/>
            <person name="Bloem J."/>
            <person name="Labutti K."/>
            <person name="Salamov A."/>
            <person name="Andreopoulos B."/>
            <person name="Baker S."/>
            <person name="Barry K."/>
            <person name="Bills G."/>
            <person name="Bluhm B."/>
            <person name="Cannon C."/>
            <person name="Castanera R."/>
            <person name="Culley D."/>
            <person name="Daum C."/>
            <person name="Ezra D."/>
            <person name="Gonzalez J."/>
            <person name="Henrissat B."/>
            <person name="Kuo A."/>
            <person name="Liang C."/>
            <person name="Lipzen A."/>
            <person name="Lutzoni F."/>
            <person name="Magnuson J."/>
            <person name="Mondo S."/>
            <person name="Nolan M."/>
            <person name="Ohm R."/>
            <person name="Pangilinan J."/>
            <person name="Park H.-J."/>
            <person name="Ramirez L."/>
            <person name="Alfaro M."/>
            <person name="Sun H."/>
            <person name="Tritt A."/>
            <person name="Yoshinaga Y."/>
            <person name="Zwiers L.-H."/>
            <person name="Turgeon B."/>
            <person name="Goodwin S."/>
            <person name="Spatafora J."/>
            <person name="Crous P."/>
            <person name="Grigoriev I."/>
        </authorList>
    </citation>
    <scope>NUCLEOTIDE SEQUENCE</scope>
    <source>
        <strain evidence="2">CBS 122367</strain>
    </source>
</reference>
<feature type="region of interest" description="Disordered" evidence="1">
    <location>
        <begin position="431"/>
        <end position="495"/>
    </location>
</feature>
<organism evidence="2 3">
    <name type="scientific">Lentithecium fluviatile CBS 122367</name>
    <dbReference type="NCBI Taxonomy" id="1168545"/>
    <lineage>
        <taxon>Eukaryota</taxon>
        <taxon>Fungi</taxon>
        <taxon>Dikarya</taxon>
        <taxon>Ascomycota</taxon>
        <taxon>Pezizomycotina</taxon>
        <taxon>Dothideomycetes</taxon>
        <taxon>Pleosporomycetidae</taxon>
        <taxon>Pleosporales</taxon>
        <taxon>Massarineae</taxon>
        <taxon>Lentitheciaceae</taxon>
        <taxon>Lentithecium</taxon>
    </lineage>
</organism>